<keyword evidence="1" id="KW-0472">Membrane</keyword>
<dbReference type="Gene3D" id="1.25.40.10">
    <property type="entry name" value="Tetratricopeptide repeat domain"/>
    <property type="match status" value="1"/>
</dbReference>
<reference evidence="2" key="1">
    <citation type="journal article" date="2014" name="Int. J. Syst. Evol. Microbiol.">
        <title>Complete genome sequence of Corynebacterium casei LMG S-19264T (=DSM 44701T), isolated from a smear-ripened cheese.</title>
        <authorList>
            <consortium name="US DOE Joint Genome Institute (JGI-PGF)"/>
            <person name="Walter F."/>
            <person name="Albersmeier A."/>
            <person name="Kalinowski J."/>
            <person name="Ruckert C."/>
        </authorList>
    </citation>
    <scope>NUCLEOTIDE SEQUENCE</scope>
    <source>
        <strain evidence="2">CGMCC 1.12751</strain>
    </source>
</reference>
<accession>A0A917LLP9</accession>
<evidence type="ECO:0000313" key="2">
    <source>
        <dbReference type="EMBL" id="GGG42512.1"/>
    </source>
</evidence>
<evidence type="ECO:0000313" key="3">
    <source>
        <dbReference type="Proteomes" id="UP000625976"/>
    </source>
</evidence>
<dbReference type="InterPro" id="IPR011990">
    <property type="entry name" value="TPR-like_helical_dom_sf"/>
</dbReference>
<keyword evidence="1" id="KW-1133">Transmembrane helix</keyword>
<protein>
    <recommendedName>
        <fullName evidence="4">Tetratricopeptide repeat protein</fullName>
    </recommendedName>
</protein>
<dbReference type="EMBL" id="BMFQ01000001">
    <property type="protein sequence ID" value="GGG42512.1"/>
    <property type="molecule type" value="Genomic_DNA"/>
</dbReference>
<evidence type="ECO:0008006" key="4">
    <source>
        <dbReference type="Google" id="ProtNLM"/>
    </source>
</evidence>
<sequence length="239" mass="27799">MNNQELLYLYFSNSLTPEQETLFQSLLATDVAFKAEFEYEKNLQKAIKSSETDRLKSKLQDVEQNLNKQDKSIFNYRNFAIAASIVLLMGWFGYNTFFSTNYNSLYDSNFSEYPNTVYPITRSDDSNSLEREAFVAYETKNYQIAIEKFDALTESDKQEYVNFYKAQAYLGLEDTNNAKALFIQILTEDTSFVAEANWYLALIAIKEKDKTQAIAYLENLVSNYNYNKNKAQELIDKLN</sequence>
<dbReference type="RefSeq" id="WP_188462904.1">
    <property type="nucleotide sequence ID" value="NZ_BMFQ01000001.1"/>
</dbReference>
<proteinExistence type="predicted"/>
<organism evidence="2 3">
    <name type="scientific">Bizionia arctica</name>
    <dbReference type="NCBI Taxonomy" id="1495645"/>
    <lineage>
        <taxon>Bacteria</taxon>
        <taxon>Pseudomonadati</taxon>
        <taxon>Bacteroidota</taxon>
        <taxon>Flavobacteriia</taxon>
        <taxon>Flavobacteriales</taxon>
        <taxon>Flavobacteriaceae</taxon>
        <taxon>Bizionia</taxon>
    </lineage>
</organism>
<dbReference type="AlphaFoldDB" id="A0A917LLP9"/>
<gene>
    <name evidence="2" type="ORF">GCM10010976_12560</name>
</gene>
<dbReference type="Proteomes" id="UP000625976">
    <property type="component" value="Unassembled WGS sequence"/>
</dbReference>
<reference evidence="2" key="2">
    <citation type="submission" date="2020-09" db="EMBL/GenBank/DDBJ databases">
        <authorList>
            <person name="Sun Q."/>
            <person name="Zhou Y."/>
        </authorList>
    </citation>
    <scope>NUCLEOTIDE SEQUENCE</scope>
    <source>
        <strain evidence="2">CGMCC 1.12751</strain>
    </source>
</reference>
<keyword evidence="1" id="KW-0812">Transmembrane</keyword>
<feature type="transmembrane region" description="Helical" evidence="1">
    <location>
        <begin position="76"/>
        <end position="94"/>
    </location>
</feature>
<dbReference type="SUPFAM" id="SSF48452">
    <property type="entry name" value="TPR-like"/>
    <property type="match status" value="1"/>
</dbReference>
<keyword evidence="3" id="KW-1185">Reference proteome</keyword>
<name>A0A917LLP9_9FLAO</name>
<comment type="caution">
    <text evidence="2">The sequence shown here is derived from an EMBL/GenBank/DDBJ whole genome shotgun (WGS) entry which is preliminary data.</text>
</comment>
<evidence type="ECO:0000256" key="1">
    <source>
        <dbReference type="SAM" id="Phobius"/>
    </source>
</evidence>